<dbReference type="Pfam" id="PF04324">
    <property type="entry name" value="Fer2_BFD"/>
    <property type="match status" value="1"/>
</dbReference>
<evidence type="ECO:0000256" key="2">
    <source>
        <dbReference type="ARBA" id="ARBA00001966"/>
    </source>
</evidence>
<evidence type="ECO:0000256" key="4">
    <source>
        <dbReference type="ARBA" id="ARBA00003247"/>
    </source>
</evidence>
<feature type="domain" description="BFD-like [2Fe-2S]-binding" evidence="25">
    <location>
        <begin position="415"/>
        <end position="463"/>
    </location>
</feature>
<evidence type="ECO:0000256" key="16">
    <source>
        <dbReference type="ARBA" id="ARBA00023004"/>
    </source>
</evidence>
<evidence type="ECO:0000256" key="11">
    <source>
        <dbReference type="ARBA" id="ARBA00022714"/>
    </source>
</evidence>
<evidence type="ECO:0000259" key="25">
    <source>
        <dbReference type="Pfam" id="PF04324"/>
    </source>
</evidence>
<comment type="function">
    <text evidence="4">Catalyzes the reduction of sulfite to sulfide, a step in the biosynthesis of sulfur-containing amino acids and cofactors.</text>
</comment>
<evidence type="ECO:0000256" key="9">
    <source>
        <dbReference type="ARBA" id="ARBA00022617"/>
    </source>
</evidence>
<comment type="similarity">
    <text evidence="6">Belongs to the nitrite and sulfite reductase 4Fe-4S domain family.</text>
</comment>
<dbReference type="Pfam" id="PF07992">
    <property type="entry name" value="Pyr_redox_2"/>
    <property type="match status" value="1"/>
</dbReference>
<comment type="cofactor">
    <cofactor evidence="1">
        <name>siroheme</name>
        <dbReference type="ChEBI" id="CHEBI:60052"/>
    </cofactor>
</comment>
<dbReference type="InterPro" id="IPR006066">
    <property type="entry name" value="NO2/SO3_Rdtase_FeS/sirohaem_BS"/>
</dbReference>
<dbReference type="SUPFAM" id="SSF55124">
    <property type="entry name" value="Nitrite/Sulfite reductase N-terminal domain-like"/>
    <property type="match status" value="1"/>
</dbReference>
<sequence>MRQLLVIGNGMVGHRLVEAVRDRDPDGAWHIVVLGEEPRPAYDRVALSSYFDGASADDLSLSDLSVHPNVQLRLGEGAASIDRDARRVTTTTGAVLTYDALVLATGSSPFVPPVPGHDLPGCHVYRTIEDLEAITASARTARTGVVVGGGLLGLEAANALRLLGVQAHVVELGAHLMPAQVDEGGGALLDRLISETGIHIHTGAGIGAVEAGADGHVERVRVGEDTEIDADMVVFSVGIRPRDDLARAAGLDLGPRGGVAIDSTCRTSDPAIYAVGECASAQGTVYGLVAPGNAMAEVAADQLTGGDAEFTSADTSTKLKLIGVDVASFGDAHARTPNALEVALNDAPGRRYAKLVVSDDATTLLGGVLVGDASAYASLRPLVGRELPGDPLDLIAPGRSGGGVGVGALPDDAQVCSCNAVTKGTLVSAIEGGACDVATLKGCTNAGTSCGSCVPMLKTLLAESGVEQSNALCEHFAHSRAELVQIVMATGITTFSELIAAHGSGRGCDICKPAVASILASLGGGHILEGEQAGLQDTNDRFLANMQRNGTYSVVPRVPGGEITPEKLVTLGEVAREFNLYSKITGAQRIDLLGARVEQLPAIWRRLVDAGFESGHAYGKALRTVKSCVGTTWCRYGVQDSVGMAVELELRYRGLRSPHKIKAGVSGCARECAEARSKDVGVIATEHGWNLYVGGNGGFRPRHAELFASDLDHDTLVRYIDRFLMFYIRTADRLQRTAGWIESMEGGLDHIRSVVIEDSLGIGADLEAAMERHVSTYTDEWRGVLEDPDKLERFVSFANAPDTPDPTITFDVERDQPVPGEPVSLGMPTRHQDHVEV</sequence>
<dbReference type="InterPro" id="IPR005117">
    <property type="entry name" value="NiRdtase/SiRdtase_haem-b_fer"/>
</dbReference>
<evidence type="ECO:0000256" key="19">
    <source>
        <dbReference type="ARBA" id="ARBA00034078"/>
    </source>
</evidence>
<evidence type="ECO:0000256" key="20">
    <source>
        <dbReference type="ARBA" id="ARBA00049518"/>
    </source>
</evidence>
<feature type="region of interest" description="Disordered" evidence="22">
    <location>
        <begin position="814"/>
        <end position="837"/>
    </location>
</feature>
<dbReference type="InterPro" id="IPR045854">
    <property type="entry name" value="NO2/SO3_Rdtase_4Fe4S_sf"/>
</dbReference>
<dbReference type="PANTHER" id="PTHR43809:SF1">
    <property type="entry name" value="NITRITE REDUCTASE (NADH) LARGE SUBUNIT"/>
    <property type="match status" value="1"/>
</dbReference>
<dbReference type="InterPro" id="IPR036188">
    <property type="entry name" value="FAD/NAD-bd_sf"/>
</dbReference>
<dbReference type="InterPro" id="IPR041854">
    <property type="entry name" value="BFD-like_2Fe2S-bd_dom_sf"/>
</dbReference>
<dbReference type="SUPFAM" id="SSF51905">
    <property type="entry name" value="FAD/NAD(P)-binding domain"/>
    <property type="match status" value="2"/>
</dbReference>
<dbReference type="Gene3D" id="1.10.10.1100">
    <property type="entry name" value="BFD-like [2Fe-2S]-binding domain"/>
    <property type="match status" value="1"/>
</dbReference>
<dbReference type="PIRSF" id="PIRSF037149">
    <property type="entry name" value="NirB"/>
    <property type="match status" value="1"/>
</dbReference>
<dbReference type="InterPro" id="IPR052034">
    <property type="entry name" value="NasD-like"/>
</dbReference>
<protein>
    <recommendedName>
        <fullName evidence="7">assimilatory sulfite reductase (ferredoxin)</fullName>
        <ecNumber evidence="7">1.8.7.1</ecNumber>
    </recommendedName>
</protein>
<comment type="cofactor">
    <cofactor evidence="2">
        <name>[4Fe-4S] cluster</name>
        <dbReference type="ChEBI" id="CHEBI:49883"/>
    </cofactor>
</comment>
<evidence type="ECO:0000256" key="22">
    <source>
        <dbReference type="SAM" id="MobiDB-lite"/>
    </source>
</evidence>
<gene>
    <name evidence="28" type="primary">nirB</name>
    <name evidence="28" type="ORF">GCM10022402_42960</name>
</gene>
<keyword evidence="9" id="KW-0349">Heme</keyword>
<feature type="domain" description="Nitrite/Sulfite reductase ferredoxin-like" evidence="24">
    <location>
        <begin position="547"/>
        <end position="608"/>
    </location>
</feature>
<keyword evidence="15" id="KW-0560">Oxidoreductase</keyword>
<name>A0ABP7GAB2_9ACTN</name>
<feature type="domain" description="NADH-rubredoxin oxidoreductase C-terminal" evidence="27">
    <location>
        <begin position="316"/>
        <end position="383"/>
    </location>
</feature>
<evidence type="ECO:0000256" key="8">
    <source>
        <dbReference type="ARBA" id="ARBA00022485"/>
    </source>
</evidence>
<evidence type="ECO:0000256" key="15">
    <source>
        <dbReference type="ARBA" id="ARBA00023002"/>
    </source>
</evidence>
<keyword evidence="11" id="KW-0001">2Fe-2S</keyword>
<dbReference type="Pfam" id="PF01077">
    <property type="entry name" value="NIR_SIR"/>
    <property type="match status" value="1"/>
</dbReference>
<dbReference type="Gene3D" id="3.30.390.30">
    <property type="match status" value="1"/>
</dbReference>
<dbReference type="PROSITE" id="PS00365">
    <property type="entry name" value="NIR_SIR"/>
    <property type="match status" value="1"/>
</dbReference>
<evidence type="ECO:0000256" key="5">
    <source>
        <dbReference type="ARBA" id="ARBA00005096"/>
    </source>
</evidence>
<evidence type="ECO:0000256" key="7">
    <source>
        <dbReference type="ARBA" id="ARBA00012353"/>
    </source>
</evidence>
<keyword evidence="29" id="KW-1185">Reference proteome</keyword>
<comment type="cofactor">
    <cofactor evidence="19">
        <name>[2Fe-2S] cluster</name>
        <dbReference type="ChEBI" id="CHEBI:190135"/>
    </cofactor>
</comment>
<dbReference type="InterPro" id="IPR012744">
    <property type="entry name" value="Nitri_red_NirB"/>
</dbReference>
<dbReference type="InterPro" id="IPR007419">
    <property type="entry name" value="BFD-like_2Fe2S-bd_dom"/>
</dbReference>
<evidence type="ECO:0000313" key="28">
    <source>
        <dbReference type="EMBL" id="GAA3760472.1"/>
    </source>
</evidence>
<reference evidence="29" key="1">
    <citation type="journal article" date="2019" name="Int. J. Syst. Evol. Microbiol.">
        <title>The Global Catalogue of Microorganisms (GCM) 10K type strain sequencing project: providing services to taxonomists for standard genome sequencing and annotation.</title>
        <authorList>
            <consortium name="The Broad Institute Genomics Platform"/>
            <consortium name="The Broad Institute Genome Sequencing Center for Infectious Disease"/>
            <person name="Wu L."/>
            <person name="Ma J."/>
        </authorList>
    </citation>
    <scope>NUCLEOTIDE SEQUENCE [LARGE SCALE GENOMIC DNA]</scope>
    <source>
        <strain evidence="29">JCM 17137</strain>
    </source>
</reference>
<keyword evidence="14 21" id="KW-0274">FAD</keyword>
<keyword evidence="8" id="KW-0004">4Fe-4S</keyword>
<dbReference type="InterPro" id="IPR041575">
    <property type="entry name" value="Rubredoxin_C"/>
</dbReference>
<evidence type="ECO:0000259" key="27">
    <source>
        <dbReference type="Pfam" id="PF18267"/>
    </source>
</evidence>
<dbReference type="Pfam" id="PF03460">
    <property type="entry name" value="NIR_SIR_ferr"/>
    <property type="match status" value="1"/>
</dbReference>
<comment type="catalytic activity">
    <reaction evidence="20">
        <text>hydrogen sulfide + 6 oxidized [2Fe-2S]-[ferredoxin] + 3 H2O = sulfite + 6 reduced [2Fe-2S]-[ferredoxin] + 7 H(+)</text>
        <dbReference type="Rhea" id="RHEA:23132"/>
        <dbReference type="Rhea" id="RHEA-COMP:10000"/>
        <dbReference type="Rhea" id="RHEA-COMP:10001"/>
        <dbReference type="ChEBI" id="CHEBI:15377"/>
        <dbReference type="ChEBI" id="CHEBI:15378"/>
        <dbReference type="ChEBI" id="CHEBI:17359"/>
        <dbReference type="ChEBI" id="CHEBI:29919"/>
        <dbReference type="ChEBI" id="CHEBI:33737"/>
        <dbReference type="ChEBI" id="CHEBI:33738"/>
        <dbReference type="EC" id="1.8.7.1"/>
    </reaction>
</comment>
<feature type="domain" description="FAD/NAD(P)-binding" evidence="26">
    <location>
        <begin position="3"/>
        <end position="283"/>
    </location>
</feature>
<comment type="caution">
    <text evidence="28">The sequence shown here is derived from an EMBL/GenBank/DDBJ whole genome shotgun (WGS) entry which is preliminary data.</text>
</comment>
<evidence type="ECO:0000313" key="29">
    <source>
        <dbReference type="Proteomes" id="UP001500908"/>
    </source>
</evidence>
<dbReference type="PRINTS" id="PR00411">
    <property type="entry name" value="PNDRDTASEI"/>
</dbReference>
<dbReference type="RefSeq" id="WP_344975512.1">
    <property type="nucleotide sequence ID" value="NZ_BAABDD010000031.1"/>
</dbReference>
<comment type="pathway">
    <text evidence="5">Nitrogen metabolism; nitrate reduction (assimilation).</text>
</comment>
<dbReference type="Gene3D" id="3.50.50.60">
    <property type="entry name" value="FAD/NAD(P)-binding domain"/>
    <property type="match status" value="2"/>
</dbReference>
<keyword evidence="10 21" id="KW-0285">Flavoprotein</keyword>
<keyword evidence="17" id="KW-0411">Iron-sulfur</keyword>
<keyword evidence="12" id="KW-0479">Metal-binding</keyword>
<evidence type="ECO:0000256" key="6">
    <source>
        <dbReference type="ARBA" id="ARBA00010429"/>
    </source>
</evidence>
<accession>A0ABP7GAB2</accession>
<dbReference type="EC" id="1.8.7.1" evidence="7"/>
<dbReference type="NCBIfam" id="NF011565">
    <property type="entry name" value="PRK14989.1"/>
    <property type="match status" value="1"/>
</dbReference>
<evidence type="ECO:0000256" key="13">
    <source>
        <dbReference type="ARBA" id="ARBA00022784"/>
    </source>
</evidence>
<evidence type="ECO:0000256" key="18">
    <source>
        <dbReference type="ARBA" id="ARBA00023063"/>
    </source>
</evidence>
<dbReference type="Pfam" id="PF18267">
    <property type="entry name" value="Rubredoxin_C"/>
    <property type="match status" value="1"/>
</dbReference>
<evidence type="ECO:0000259" key="24">
    <source>
        <dbReference type="Pfam" id="PF03460"/>
    </source>
</evidence>
<dbReference type="InterPro" id="IPR006067">
    <property type="entry name" value="NO2/SO3_Rdtase_4Fe4S_dom"/>
</dbReference>
<organism evidence="28 29">
    <name type="scientific">Salinactinospora qingdaonensis</name>
    <dbReference type="NCBI Taxonomy" id="702744"/>
    <lineage>
        <taxon>Bacteria</taxon>
        <taxon>Bacillati</taxon>
        <taxon>Actinomycetota</taxon>
        <taxon>Actinomycetes</taxon>
        <taxon>Streptosporangiales</taxon>
        <taxon>Nocardiopsidaceae</taxon>
        <taxon>Salinactinospora</taxon>
    </lineage>
</organism>
<dbReference type="PRINTS" id="PR00368">
    <property type="entry name" value="FADPNR"/>
</dbReference>
<dbReference type="NCBIfam" id="TIGR02374">
    <property type="entry name" value="nitri_red_nirB"/>
    <property type="match status" value="1"/>
</dbReference>
<dbReference type="CDD" id="cd19944">
    <property type="entry name" value="NirB_Fer2_BFD-like_2"/>
    <property type="match status" value="1"/>
</dbReference>
<dbReference type="InterPro" id="IPR017121">
    <property type="entry name" value="Nitrite_Rdtase_lsu"/>
</dbReference>
<dbReference type="Proteomes" id="UP001500908">
    <property type="component" value="Unassembled WGS sequence"/>
</dbReference>
<dbReference type="Gene3D" id="3.30.413.10">
    <property type="entry name" value="Sulfite Reductase Hemoprotein, domain 1"/>
    <property type="match status" value="1"/>
</dbReference>
<evidence type="ECO:0000256" key="14">
    <source>
        <dbReference type="ARBA" id="ARBA00022827"/>
    </source>
</evidence>
<dbReference type="InterPro" id="IPR036136">
    <property type="entry name" value="Nit/Sulf_reduc_fer-like_dom_sf"/>
</dbReference>
<comment type="cofactor">
    <cofactor evidence="3 21">
        <name>FAD</name>
        <dbReference type="ChEBI" id="CHEBI:57692"/>
    </cofactor>
</comment>
<dbReference type="PANTHER" id="PTHR43809">
    <property type="entry name" value="NITRITE REDUCTASE (NADH) LARGE SUBUNIT"/>
    <property type="match status" value="1"/>
</dbReference>
<dbReference type="PRINTS" id="PR00397">
    <property type="entry name" value="SIROHAEM"/>
</dbReference>
<evidence type="ECO:0000256" key="12">
    <source>
        <dbReference type="ARBA" id="ARBA00022723"/>
    </source>
</evidence>
<dbReference type="SUPFAM" id="SSF56014">
    <property type="entry name" value="Nitrite and sulphite reductase 4Fe-4S domain-like"/>
    <property type="match status" value="1"/>
</dbReference>
<evidence type="ECO:0000259" key="23">
    <source>
        <dbReference type="Pfam" id="PF01077"/>
    </source>
</evidence>
<dbReference type="InterPro" id="IPR016156">
    <property type="entry name" value="FAD/NAD-linked_Rdtase_dimer_sf"/>
</dbReference>
<dbReference type="EMBL" id="BAABDD010000031">
    <property type="protein sequence ID" value="GAA3760472.1"/>
    <property type="molecule type" value="Genomic_DNA"/>
</dbReference>
<evidence type="ECO:0000256" key="17">
    <source>
        <dbReference type="ARBA" id="ARBA00023014"/>
    </source>
</evidence>
<feature type="domain" description="Nitrite/sulphite reductase 4Fe-4S" evidence="23">
    <location>
        <begin position="619"/>
        <end position="757"/>
    </location>
</feature>
<keyword evidence="18 21" id="KW-0534">Nitrate assimilation</keyword>
<keyword evidence="13" id="KW-0883">Thioether bond</keyword>
<evidence type="ECO:0000256" key="1">
    <source>
        <dbReference type="ARBA" id="ARBA00001929"/>
    </source>
</evidence>
<evidence type="ECO:0000256" key="10">
    <source>
        <dbReference type="ARBA" id="ARBA00022630"/>
    </source>
</evidence>
<evidence type="ECO:0000256" key="21">
    <source>
        <dbReference type="PIRNR" id="PIRNR037149"/>
    </source>
</evidence>
<evidence type="ECO:0000256" key="3">
    <source>
        <dbReference type="ARBA" id="ARBA00001974"/>
    </source>
</evidence>
<keyword evidence="16" id="KW-0408">Iron</keyword>
<evidence type="ECO:0000259" key="26">
    <source>
        <dbReference type="Pfam" id="PF07992"/>
    </source>
</evidence>
<dbReference type="InterPro" id="IPR023753">
    <property type="entry name" value="FAD/NAD-binding_dom"/>
</dbReference>
<proteinExistence type="inferred from homology"/>